<dbReference type="Proteomes" id="UP000032102">
    <property type="component" value="Unassembled WGS sequence"/>
</dbReference>
<dbReference type="PATRIC" id="fig|404937.3.peg.2074"/>
<dbReference type="NCBIfam" id="TIGR01145">
    <property type="entry name" value="ATP_synt_delta"/>
    <property type="match status" value="1"/>
</dbReference>
<dbReference type="InterPro" id="IPR026015">
    <property type="entry name" value="ATP_synth_OSCP/delta_N_sf"/>
</dbReference>
<keyword evidence="2 8" id="KW-0813">Transport</keyword>
<name>A0A0D0Q7Q8_9BACL</name>
<organism evidence="10 11">
    <name type="scientific">Anoxybacillus thermarum</name>
    <dbReference type="NCBI Taxonomy" id="404937"/>
    <lineage>
        <taxon>Bacteria</taxon>
        <taxon>Bacillati</taxon>
        <taxon>Bacillota</taxon>
        <taxon>Bacilli</taxon>
        <taxon>Bacillales</taxon>
        <taxon>Anoxybacillaceae</taxon>
        <taxon>Anoxybacillus</taxon>
    </lineage>
</organism>
<dbReference type="HAMAP" id="MF_01416">
    <property type="entry name" value="ATP_synth_delta_bact"/>
    <property type="match status" value="1"/>
</dbReference>
<dbReference type="GO" id="GO:0045259">
    <property type="term" value="C:proton-transporting ATP synthase complex"/>
    <property type="evidence" value="ECO:0007669"/>
    <property type="project" value="UniProtKB-KW"/>
</dbReference>
<evidence type="ECO:0000256" key="4">
    <source>
        <dbReference type="ARBA" id="ARBA00023065"/>
    </source>
</evidence>
<evidence type="ECO:0000256" key="2">
    <source>
        <dbReference type="ARBA" id="ARBA00022448"/>
    </source>
</evidence>
<keyword evidence="6 8" id="KW-0139">CF(1)</keyword>
<protein>
    <recommendedName>
        <fullName evidence="8">ATP synthase subunit delta</fullName>
    </recommendedName>
    <alternativeName>
        <fullName evidence="8">ATP synthase F(1) sector subunit delta</fullName>
    </alternativeName>
    <alternativeName>
        <fullName evidence="8">F-type ATPase subunit delta</fullName>
        <shortName evidence="8">F-ATPase subunit delta</shortName>
    </alternativeName>
</protein>
<evidence type="ECO:0000313" key="10">
    <source>
        <dbReference type="EMBL" id="KIQ93943.1"/>
    </source>
</evidence>
<dbReference type="RefSeq" id="WP_043966979.1">
    <property type="nucleotide sequence ID" value="NZ_JXTH01000039.1"/>
</dbReference>
<keyword evidence="7 8" id="KW-0066">ATP synthesis</keyword>
<evidence type="ECO:0000256" key="5">
    <source>
        <dbReference type="ARBA" id="ARBA00023136"/>
    </source>
</evidence>
<keyword evidence="4 8" id="KW-0406">Ion transport</keyword>
<evidence type="ECO:0000256" key="6">
    <source>
        <dbReference type="ARBA" id="ARBA00023196"/>
    </source>
</evidence>
<keyword evidence="9" id="KW-0175">Coiled coil</keyword>
<reference evidence="10 11" key="1">
    <citation type="submission" date="2015-01" db="EMBL/GenBank/DDBJ databases">
        <title>Draft genome of Anoxybacillus thermarum strain AF/04.</title>
        <authorList>
            <person name="Poli A."/>
            <person name="Nicolaus B."/>
            <person name="Chan K.-G."/>
            <person name="Kahar U.M."/>
            <person name="Yaakob A.S."/>
            <person name="Chan C.S."/>
            <person name="Goh K.M."/>
        </authorList>
    </citation>
    <scope>NUCLEOTIDE SEQUENCE [LARGE SCALE GENOMIC DNA]</scope>
    <source>
        <strain evidence="10 11">AF/04</strain>
    </source>
</reference>
<evidence type="ECO:0000313" key="11">
    <source>
        <dbReference type="Proteomes" id="UP000032102"/>
    </source>
</evidence>
<dbReference type="Pfam" id="PF00213">
    <property type="entry name" value="OSCP"/>
    <property type="match status" value="1"/>
</dbReference>
<dbReference type="GO" id="GO:0046933">
    <property type="term" value="F:proton-transporting ATP synthase activity, rotational mechanism"/>
    <property type="evidence" value="ECO:0007669"/>
    <property type="project" value="UniProtKB-UniRule"/>
</dbReference>
<comment type="similarity">
    <text evidence="8">Belongs to the ATPase delta chain family.</text>
</comment>
<comment type="function">
    <text evidence="8">This protein is part of the stalk that links CF(0) to CF(1). It either transmits conformational changes from CF(0) to CF(1) or is implicated in proton conduction.</text>
</comment>
<dbReference type="PRINTS" id="PR00125">
    <property type="entry name" value="ATPASEDELTA"/>
</dbReference>
<dbReference type="EMBL" id="JXTH01000039">
    <property type="protein sequence ID" value="KIQ93943.1"/>
    <property type="molecule type" value="Genomic_DNA"/>
</dbReference>
<dbReference type="InterPro" id="IPR000711">
    <property type="entry name" value="ATPase_OSCP/dsu"/>
</dbReference>
<sequence>MNKQVVAKRYASALFEIAKEQQLLDQLEQELRVVKQVFAQNEALLSVLNHPKIALTKKKALVQEAFANISTVLQHTLMLLLDRHRIDIVNELADAFIALANEARGVAEAIVYSARPLTEDETNALADVFAKKVGVDALRVTNVVDKDVIGGVKVRIGNRIFDGSVSGKLARLQRQLTR</sequence>
<keyword evidence="3 8" id="KW-0375">Hydrogen ion transport</keyword>
<accession>A0A0D0Q7Q8</accession>
<feature type="coiled-coil region" evidence="9">
    <location>
        <begin position="10"/>
        <end position="44"/>
    </location>
</feature>
<dbReference type="Gene3D" id="1.10.520.20">
    <property type="entry name" value="N-terminal domain of the delta subunit of the F1F0-ATP synthase"/>
    <property type="match status" value="1"/>
</dbReference>
<dbReference type="SUPFAM" id="SSF47928">
    <property type="entry name" value="N-terminal domain of the delta subunit of the F1F0-ATP synthase"/>
    <property type="match status" value="1"/>
</dbReference>
<evidence type="ECO:0000256" key="8">
    <source>
        <dbReference type="HAMAP-Rule" id="MF_01416"/>
    </source>
</evidence>
<dbReference type="PANTHER" id="PTHR11910">
    <property type="entry name" value="ATP SYNTHASE DELTA CHAIN"/>
    <property type="match status" value="1"/>
</dbReference>
<evidence type="ECO:0000256" key="1">
    <source>
        <dbReference type="ARBA" id="ARBA00004370"/>
    </source>
</evidence>
<comment type="subcellular location">
    <subcellularLocation>
        <location evidence="8">Cell membrane</location>
        <topology evidence="8">Peripheral membrane protein</topology>
    </subcellularLocation>
    <subcellularLocation>
        <location evidence="1">Membrane</location>
    </subcellularLocation>
</comment>
<dbReference type="NCBIfam" id="NF004403">
    <property type="entry name" value="PRK05758.2-4"/>
    <property type="match status" value="1"/>
</dbReference>
<keyword evidence="8" id="KW-1003">Cell membrane</keyword>
<gene>
    <name evidence="8" type="primary">atpH</name>
    <name evidence="10" type="ORF">LH47_01954</name>
</gene>
<evidence type="ECO:0000256" key="9">
    <source>
        <dbReference type="SAM" id="Coils"/>
    </source>
</evidence>
<dbReference type="AlphaFoldDB" id="A0A0D0Q7Q8"/>
<dbReference type="PROSITE" id="PS00389">
    <property type="entry name" value="ATPASE_DELTA"/>
    <property type="match status" value="1"/>
</dbReference>
<dbReference type="GO" id="GO:0005886">
    <property type="term" value="C:plasma membrane"/>
    <property type="evidence" value="ECO:0007669"/>
    <property type="project" value="UniProtKB-SubCell"/>
</dbReference>
<dbReference type="InterPro" id="IPR020781">
    <property type="entry name" value="ATPase_OSCP/d_CS"/>
</dbReference>
<comment type="function">
    <text evidence="8">F(1)F(0) ATP synthase produces ATP from ADP in the presence of a proton or sodium gradient. F-type ATPases consist of two structural domains, F(1) containing the extramembraneous catalytic core and F(0) containing the membrane proton channel, linked together by a central stalk and a peripheral stalk. During catalysis, ATP synthesis in the catalytic domain of F(1) is coupled via a rotary mechanism of the central stalk subunits to proton translocation.</text>
</comment>
<comment type="caution">
    <text evidence="10">The sequence shown here is derived from an EMBL/GenBank/DDBJ whole genome shotgun (WGS) entry which is preliminary data.</text>
</comment>
<keyword evidence="5 8" id="KW-0472">Membrane</keyword>
<proteinExistence type="inferred from homology"/>
<evidence type="ECO:0000256" key="7">
    <source>
        <dbReference type="ARBA" id="ARBA00023310"/>
    </source>
</evidence>
<evidence type="ECO:0000256" key="3">
    <source>
        <dbReference type="ARBA" id="ARBA00022781"/>
    </source>
</evidence>
<keyword evidence="11" id="KW-1185">Reference proteome</keyword>